<dbReference type="FunFam" id="3.30.70.360:FF:000001">
    <property type="entry name" value="N-acetyldiaminopimelate deacetylase"/>
    <property type="match status" value="1"/>
</dbReference>
<dbReference type="OrthoDB" id="9776731at2"/>
<dbReference type="GO" id="GO:0046872">
    <property type="term" value="F:metal ion binding"/>
    <property type="evidence" value="ECO:0007669"/>
    <property type="project" value="UniProtKB-KW"/>
</dbReference>
<feature type="domain" description="Peptidase M20 dimerisation" evidence="3">
    <location>
        <begin position="186"/>
        <end position="284"/>
    </location>
</feature>
<dbReference type="NCBIfam" id="TIGR01891">
    <property type="entry name" value="amidohydrolases"/>
    <property type="match status" value="1"/>
</dbReference>
<dbReference type="Gene3D" id="3.30.70.360">
    <property type="match status" value="1"/>
</dbReference>
<dbReference type="InterPro" id="IPR011650">
    <property type="entry name" value="Peptidase_M20_dimer"/>
</dbReference>
<feature type="binding site" evidence="2">
    <location>
        <position position="104"/>
    </location>
    <ligand>
        <name>Mn(2+)</name>
        <dbReference type="ChEBI" id="CHEBI:29035"/>
        <label>2</label>
    </ligand>
</feature>
<proteinExistence type="predicted"/>
<evidence type="ECO:0000256" key="2">
    <source>
        <dbReference type="PIRSR" id="PIRSR005962-1"/>
    </source>
</evidence>
<dbReference type="EC" id="3.-.-.-" evidence="4"/>
<dbReference type="CDD" id="cd03886">
    <property type="entry name" value="M20_Acy1"/>
    <property type="match status" value="1"/>
</dbReference>
<feature type="binding site" evidence="2">
    <location>
        <position position="164"/>
    </location>
    <ligand>
        <name>Mn(2+)</name>
        <dbReference type="ChEBI" id="CHEBI:29035"/>
        <label>2</label>
    </ligand>
</feature>
<dbReference type="Pfam" id="PF01546">
    <property type="entry name" value="Peptidase_M20"/>
    <property type="match status" value="1"/>
</dbReference>
<feature type="binding site" evidence="2">
    <location>
        <position position="140"/>
    </location>
    <ligand>
        <name>Mn(2+)</name>
        <dbReference type="ChEBI" id="CHEBI:29035"/>
        <label>2</label>
    </ligand>
</feature>
<dbReference type="PANTHER" id="PTHR11014:SF63">
    <property type="entry name" value="METALLOPEPTIDASE, PUTATIVE (AFU_ORTHOLOGUE AFUA_6G09600)-RELATED"/>
    <property type="match status" value="1"/>
</dbReference>
<protein>
    <submittedName>
        <fullName evidence="4">Uncharacterized hydrolase YxeP</fullName>
        <ecNumber evidence="4">3.-.-.-</ecNumber>
    </submittedName>
</protein>
<dbReference type="RefSeq" id="WP_115269476.1">
    <property type="nucleotide sequence ID" value="NZ_CASFEE010000035.1"/>
</dbReference>
<evidence type="ECO:0000313" key="4">
    <source>
        <dbReference type="EMBL" id="STO31291.1"/>
    </source>
</evidence>
<keyword evidence="2" id="KW-0464">Manganese</keyword>
<evidence type="ECO:0000313" key="5">
    <source>
        <dbReference type="Proteomes" id="UP000255328"/>
    </source>
</evidence>
<evidence type="ECO:0000259" key="3">
    <source>
        <dbReference type="Pfam" id="PF07687"/>
    </source>
</evidence>
<dbReference type="SUPFAM" id="SSF53187">
    <property type="entry name" value="Zn-dependent exopeptidases"/>
    <property type="match status" value="1"/>
</dbReference>
<dbReference type="Gene3D" id="3.40.630.10">
    <property type="entry name" value="Zn peptidases"/>
    <property type="match status" value="1"/>
</dbReference>
<dbReference type="GO" id="GO:0019877">
    <property type="term" value="P:diaminopimelate biosynthetic process"/>
    <property type="evidence" value="ECO:0007669"/>
    <property type="project" value="UniProtKB-ARBA"/>
</dbReference>
<gene>
    <name evidence="4" type="primary">yxeP</name>
    <name evidence="4" type="ORF">NCTC10723_00737</name>
</gene>
<dbReference type="EMBL" id="UGGU01000003">
    <property type="protein sequence ID" value="STO31291.1"/>
    <property type="molecule type" value="Genomic_DNA"/>
</dbReference>
<dbReference type="InterPro" id="IPR002933">
    <property type="entry name" value="Peptidase_M20"/>
</dbReference>
<dbReference type="GO" id="GO:0050118">
    <property type="term" value="F:N-acetyldiaminopimelate deacetylase activity"/>
    <property type="evidence" value="ECO:0007669"/>
    <property type="project" value="UniProtKB-ARBA"/>
</dbReference>
<reference evidence="4 5" key="1">
    <citation type="submission" date="2018-06" db="EMBL/GenBank/DDBJ databases">
        <authorList>
            <consortium name="Pathogen Informatics"/>
            <person name="Doyle S."/>
        </authorList>
    </citation>
    <scope>NUCLEOTIDE SEQUENCE [LARGE SCALE GENOMIC DNA]</scope>
    <source>
        <strain evidence="4 5">NCTC10723</strain>
    </source>
</reference>
<keyword evidence="5" id="KW-1185">Reference proteome</keyword>
<dbReference type="PIRSF" id="PIRSF005962">
    <property type="entry name" value="Pept_M20D_amidohydro"/>
    <property type="match status" value="1"/>
</dbReference>
<sequence length="397" mass="43181">MIITKFLNDVNENKEWIINTRRELHKIPELDFELPKTIAHITSLLDKMGFKYKTGVGKSGVVVDIDGNDKNVTIALRADMDALPILECNTSEYSSTISGQMHACGHDAHTAILLGVAKILSENKTNLPCNIRLLFQPAEETTGGALPMINDGCLEGVDAIFGLHVDPIIECGTVGVKYGAYCASSTDVRIEIEGISCHGAYPSQGIDAIVAACGVITNIQSIISRNVDSRDSAVLSFGKINGGDKENIVAQKVVASGTLRTLSNEVKNRVKERLKEMVEYGAKSYGATGKVIFEDSYTALINHDKYIDIIKENTKKLLGEKAIFTKPLANMGVEDFAYFVEKVPGAFFNLGVGNLNKGITAPLHNDKFDIDEESLAIGVKLQIMNIFSAYESLKTSK</sequence>
<dbReference type="Pfam" id="PF07687">
    <property type="entry name" value="M20_dimer"/>
    <property type="match status" value="1"/>
</dbReference>
<dbReference type="PANTHER" id="PTHR11014">
    <property type="entry name" value="PEPTIDASE M20 FAMILY MEMBER"/>
    <property type="match status" value="1"/>
</dbReference>
<feature type="binding site" evidence="2">
    <location>
        <position position="364"/>
    </location>
    <ligand>
        <name>Mn(2+)</name>
        <dbReference type="ChEBI" id="CHEBI:29035"/>
        <label>2</label>
    </ligand>
</feature>
<dbReference type="SUPFAM" id="SSF55031">
    <property type="entry name" value="Bacterial exopeptidase dimerisation domain"/>
    <property type="match status" value="1"/>
</dbReference>
<keyword evidence="2" id="KW-0479">Metal-binding</keyword>
<feature type="binding site" evidence="2">
    <location>
        <position position="106"/>
    </location>
    <ligand>
        <name>Mn(2+)</name>
        <dbReference type="ChEBI" id="CHEBI:29035"/>
        <label>2</label>
    </ligand>
</feature>
<keyword evidence="1 4" id="KW-0378">Hydrolase</keyword>
<name>A0A377GXK2_9FUSO</name>
<accession>A0A377GXK2</accession>
<dbReference type="Proteomes" id="UP000255328">
    <property type="component" value="Unassembled WGS sequence"/>
</dbReference>
<organism evidence="4 5">
    <name type="scientific">Fusobacterium necrogenes</name>
    <dbReference type="NCBI Taxonomy" id="858"/>
    <lineage>
        <taxon>Bacteria</taxon>
        <taxon>Fusobacteriati</taxon>
        <taxon>Fusobacteriota</taxon>
        <taxon>Fusobacteriia</taxon>
        <taxon>Fusobacteriales</taxon>
        <taxon>Fusobacteriaceae</taxon>
        <taxon>Fusobacterium</taxon>
    </lineage>
</organism>
<dbReference type="AlphaFoldDB" id="A0A377GXK2"/>
<evidence type="ECO:0000256" key="1">
    <source>
        <dbReference type="ARBA" id="ARBA00022801"/>
    </source>
</evidence>
<dbReference type="InterPro" id="IPR036264">
    <property type="entry name" value="Bact_exopeptidase_dim_dom"/>
</dbReference>
<dbReference type="InterPro" id="IPR017439">
    <property type="entry name" value="Amidohydrolase"/>
</dbReference>
<comment type="cofactor">
    <cofactor evidence="2">
        <name>Mn(2+)</name>
        <dbReference type="ChEBI" id="CHEBI:29035"/>
    </cofactor>
    <text evidence="2">The Mn(2+) ion enhances activity.</text>
</comment>